<proteinExistence type="inferred from homology"/>
<dbReference type="Proteomes" id="UP000186817">
    <property type="component" value="Unassembled WGS sequence"/>
</dbReference>
<reference evidence="6 7" key="1">
    <citation type="submission" date="2016-02" db="EMBL/GenBank/DDBJ databases">
        <title>Genome analysis of coral dinoflagellate symbionts highlights evolutionary adaptations to a symbiotic lifestyle.</title>
        <authorList>
            <person name="Aranda M."/>
            <person name="Li Y."/>
            <person name="Liew Y.J."/>
            <person name="Baumgarten S."/>
            <person name="Simakov O."/>
            <person name="Wilson M."/>
            <person name="Piel J."/>
            <person name="Ashoor H."/>
            <person name="Bougouffa S."/>
            <person name="Bajic V.B."/>
            <person name="Ryu T."/>
            <person name="Ravasi T."/>
            <person name="Bayer T."/>
            <person name="Micklem G."/>
            <person name="Kim H."/>
            <person name="Bhak J."/>
            <person name="Lajeunesse T.C."/>
            <person name="Voolstra C.R."/>
        </authorList>
    </citation>
    <scope>NUCLEOTIDE SEQUENCE [LARGE SCALE GENOMIC DNA]</scope>
    <source>
        <strain evidence="6 7">CCMP2467</strain>
    </source>
</reference>
<keyword evidence="6" id="KW-0547">Nucleotide-binding</keyword>
<dbReference type="Gene3D" id="1.25.40.10">
    <property type="entry name" value="Tetratricopeptide repeat domain"/>
    <property type="match status" value="1"/>
</dbReference>
<dbReference type="PANTHER" id="PTHR43563:SF1">
    <property type="entry name" value="AMINE OXIDASE [FLAVIN-CONTAINING] B"/>
    <property type="match status" value="1"/>
</dbReference>
<dbReference type="EC" id="1.4.3.4" evidence="2"/>
<dbReference type="InterPro" id="IPR002937">
    <property type="entry name" value="Amino_oxidase"/>
</dbReference>
<dbReference type="GO" id="GO:0097621">
    <property type="term" value="F:monoamine oxidase activity"/>
    <property type="evidence" value="ECO:0007669"/>
    <property type="project" value="UniProtKB-EC"/>
</dbReference>
<dbReference type="GO" id="GO:0004386">
    <property type="term" value="F:helicase activity"/>
    <property type="evidence" value="ECO:0007669"/>
    <property type="project" value="UniProtKB-KW"/>
</dbReference>
<dbReference type="OrthoDB" id="7777654at2759"/>
<dbReference type="InterPro" id="IPR042035">
    <property type="entry name" value="DEAH_win-hel_dom"/>
</dbReference>
<feature type="compositionally biased region" description="Low complexity" evidence="4">
    <location>
        <begin position="836"/>
        <end position="847"/>
    </location>
</feature>
<keyword evidence="7" id="KW-1185">Reference proteome</keyword>
<gene>
    <name evidence="6" type="primary">PRP43</name>
    <name evidence="6" type="ORF">AK812_SmicGene20387</name>
</gene>
<feature type="compositionally biased region" description="Gly residues" evidence="4">
    <location>
        <begin position="534"/>
        <end position="551"/>
    </location>
</feature>
<feature type="domain" description="Amine oxidase" evidence="5">
    <location>
        <begin position="101"/>
        <end position="364"/>
    </location>
</feature>
<comment type="caution">
    <text evidence="6">The sequence shown here is derived from an EMBL/GenBank/DDBJ whole genome shotgun (WGS) entry which is preliminary data.</text>
</comment>
<dbReference type="Gene3D" id="3.40.50.300">
    <property type="entry name" value="P-loop containing nucleotide triphosphate hydrolases"/>
    <property type="match status" value="1"/>
</dbReference>
<dbReference type="SUPFAM" id="SSF52540">
    <property type="entry name" value="P-loop containing nucleoside triphosphate hydrolases"/>
    <property type="match status" value="1"/>
</dbReference>
<feature type="domain" description="Amine oxidase" evidence="5">
    <location>
        <begin position="13"/>
        <end position="94"/>
    </location>
</feature>
<accession>A0A1Q9DQ58</accession>
<comment type="similarity">
    <text evidence="1">Belongs to the flavin monoamine oxidase family.</text>
</comment>
<keyword evidence="6" id="KW-0378">Hydrolase</keyword>
<dbReference type="Gene3D" id="1.10.10.2130">
    <property type="entry name" value="DEAH helicase family, winged-helix domain"/>
    <property type="match status" value="1"/>
</dbReference>
<dbReference type="SUPFAM" id="SSF51905">
    <property type="entry name" value="FAD/NAD(P)-binding domain"/>
    <property type="match status" value="1"/>
</dbReference>
<evidence type="ECO:0000256" key="4">
    <source>
        <dbReference type="SAM" id="MobiDB-lite"/>
    </source>
</evidence>
<dbReference type="InterPro" id="IPR011990">
    <property type="entry name" value="TPR-like_helical_dom_sf"/>
</dbReference>
<dbReference type="SUPFAM" id="SSF54373">
    <property type="entry name" value="FAD-linked reductases, C-terminal domain"/>
    <property type="match status" value="1"/>
</dbReference>
<dbReference type="Pfam" id="PF01593">
    <property type="entry name" value="Amino_oxidase"/>
    <property type="match status" value="2"/>
</dbReference>
<dbReference type="Gene3D" id="3.50.50.60">
    <property type="entry name" value="FAD/NAD(P)-binding domain"/>
    <property type="match status" value="2"/>
</dbReference>
<dbReference type="InterPro" id="IPR027417">
    <property type="entry name" value="P-loop_NTPase"/>
</dbReference>
<dbReference type="EMBL" id="LSRX01000439">
    <property type="protein sequence ID" value="OLP97288.1"/>
    <property type="molecule type" value="Genomic_DNA"/>
</dbReference>
<evidence type="ECO:0000256" key="3">
    <source>
        <dbReference type="ARBA" id="ARBA00048448"/>
    </source>
</evidence>
<feature type="region of interest" description="Disordered" evidence="4">
    <location>
        <begin position="826"/>
        <end position="853"/>
    </location>
</feature>
<name>A0A1Q9DQ58_SYMMI</name>
<keyword evidence="6" id="KW-0067">ATP-binding</keyword>
<evidence type="ECO:0000256" key="2">
    <source>
        <dbReference type="ARBA" id="ARBA00012804"/>
    </source>
</evidence>
<evidence type="ECO:0000256" key="1">
    <source>
        <dbReference type="ARBA" id="ARBA00005995"/>
    </source>
</evidence>
<dbReference type="AlphaFoldDB" id="A0A1Q9DQ58"/>
<keyword evidence="6" id="KW-0347">Helicase</keyword>
<dbReference type="InterPro" id="IPR050703">
    <property type="entry name" value="Flavin_MAO"/>
</dbReference>
<evidence type="ECO:0000259" key="5">
    <source>
        <dbReference type="Pfam" id="PF01593"/>
    </source>
</evidence>
<protein>
    <recommendedName>
        <fullName evidence="2">monoamine oxidase</fullName>
        <ecNumber evidence="2">1.4.3.4</ecNumber>
    </recommendedName>
</protein>
<dbReference type="InterPro" id="IPR036188">
    <property type="entry name" value="FAD/NAD-bd_sf"/>
</dbReference>
<sequence length="853" mass="92721">MASADVLIVGGGLAGLVALRALQDAGVDSLLLEGRARLGGRILTKKEGAGHFDLGPAWFWPPHREVFELAREFGLKYFEQFEDGKAVLERSSRVHTIPNPQEDSQSFRLEGGTGALIEGLQSKIDKTRVLLGRKVTSIAEKEDGLEVLASTEGAEERFTAHRVIVALPPRLALHGVKFSPSLPEPMVKAIHRTPTWMGSAMKVTVGYANDPSKAPFWRQRKLAGYGISDKGPCQQIHDHCSGEGPNMGCHALFGWVDEDHPWKKLPEAKRKEEVLEQLVRLFGKEASQNISFYDEHDWKADPFTRHPAEPEDRLSHHPRYGDKDLQLAALNGKVFLAGTETARVHGGFLAGAIHSGREVAAKVLQGLGQEGVVSRPETKGVCTDRFFSRKCLSVSTWLHQLAEDAEYREVHFTWWCPALVPETPTVRDAQAGRAGRTRPGKCFRLYTLETFDKELPESTYPEIIRSNLSAVVISLKKLGVDDIVHFDFMEPNAGCCAQRFAVIPVRSEGSRGQGREGQVGTGQGIAGKLEQGRAGQGKAGQGRAGQGGAGAERGTRPEANAVEANVIHYNTVLDAYSKASDWATVSKLLCDMAAAKDVISCNAALAACTGDGGWLRAVSLLQAAWKVFSGRFRQRVPYQSDTVNSVMAACNKASNWPAALALNYNGDYRTDIFSFGSAITACAGGLWELGLDFLDQLRDQHLLPNVGDDDGQYTVVDNYISVREWQPALALLNAEGPRDTVSYNAAITACEVPPMALAHPKAPELASDSGGDEWRVGLDLLGTMLSKAQADPQALLLGSQVPEVQEERSGMAAAAPRERRAAGDLPWMRWLRRRQGPPSASSRGGSASEEDVN</sequence>
<evidence type="ECO:0000313" key="6">
    <source>
        <dbReference type="EMBL" id="OLP97288.1"/>
    </source>
</evidence>
<feature type="region of interest" description="Disordered" evidence="4">
    <location>
        <begin position="531"/>
        <end position="557"/>
    </location>
</feature>
<dbReference type="PANTHER" id="PTHR43563">
    <property type="entry name" value="AMINE OXIDASE"/>
    <property type="match status" value="1"/>
</dbReference>
<evidence type="ECO:0000313" key="7">
    <source>
        <dbReference type="Proteomes" id="UP000186817"/>
    </source>
</evidence>
<comment type="catalytic activity">
    <reaction evidence="3">
        <text>a secondary aliphatic amine + O2 + H2O = a primary amine + an aldehyde + H2O2</text>
        <dbReference type="Rhea" id="RHEA:26414"/>
        <dbReference type="ChEBI" id="CHEBI:15377"/>
        <dbReference type="ChEBI" id="CHEBI:15379"/>
        <dbReference type="ChEBI" id="CHEBI:16240"/>
        <dbReference type="ChEBI" id="CHEBI:17478"/>
        <dbReference type="ChEBI" id="CHEBI:58855"/>
        <dbReference type="ChEBI" id="CHEBI:65296"/>
        <dbReference type="EC" id="1.4.3.4"/>
    </reaction>
</comment>
<organism evidence="6 7">
    <name type="scientific">Symbiodinium microadriaticum</name>
    <name type="common">Dinoflagellate</name>
    <name type="synonym">Zooxanthella microadriatica</name>
    <dbReference type="NCBI Taxonomy" id="2951"/>
    <lineage>
        <taxon>Eukaryota</taxon>
        <taxon>Sar</taxon>
        <taxon>Alveolata</taxon>
        <taxon>Dinophyceae</taxon>
        <taxon>Suessiales</taxon>
        <taxon>Symbiodiniaceae</taxon>
        <taxon>Symbiodinium</taxon>
    </lineage>
</organism>